<protein>
    <submittedName>
        <fullName evidence="1">Uncharacterized protein</fullName>
    </submittedName>
</protein>
<sequence>MRFVFAHFADIRALRAFHQHLDGAVGQLEHLQDVGDAAHLIEVIGGRLILGRRFWATSMMLLPASIAVSSALMDFGRPTNSGITMCGNTTTSRSGNSGKRIGSAGRSCVPDIIFPSQSFRRKLGLMNRLQDILCTRFDASCKMLLPALARPVQTAYPRFLPFVLRK</sequence>
<evidence type="ECO:0000313" key="2">
    <source>
        <dbReference type="Proteomes" id="UP000005808"/>
    </source>
</evidence>
<accession>H1SB32</accession>
<evidence type="ECO:0000313" key="1">
    <source>
        <dbReference type="EMBL" id="EHP40270.1"/>
    </source>
</evidence>
<comment type="caution">
    <text evidence="1">The sequence shown here is derived from an EMBL/GenBank/DDBJ whole genome shotgun (WGS) entry which is preliminary data.</text>
</comment>
<dbReference type="Proteomes" id="UP000005808">
    <property type="component" value="Unassembled WGS sequence"/>
</dbReference>
<organism evidence="1 2">
    <name type="scientific">Cupriavidus basilensis OR16</name>
    <dbReference type="NCBI Taxonomy" id="1127483"/>
    <lineage>
        <taxon>Bacteria</taxon>
        <taxon>Pseudomonadati</taxon>
        <taxon>Pseudomonadota</taxon>
        <taxon>Betaproteobacteria</taxon>
        <taxon>Burkholderiales</taxon>
        <taxon>Burkholderiaceae</taxon>
        <taxon>Cupriavidus</taxon>
    </lineage>
</organism>
<proteinExistence type="predicted"/>
<dbReference type="EMBL" id="AHJE01000069">
    <property type="protein sequence ID" value="EHP40270.1"/>
    <property type="molecule type" value="Genomic_DNA"/>
</dbReference>
<dbReference type="AlphaFoldDB" id="H1SB32"/>
<gene>
    <name evidence="1" type="ORF">OR16_26823</name>
</gene>
<reference evidence="1 2" key="1">
    <citation type="journal article" date="2012" name="J. Bacteriol.">
        <title>De Novo Genome Project of Cupriavidus basilensis OR16.</title>
        <authorList>
            <person name="Cserhati M."/>
            <person name="Kriszt B."/>
            <person name="Szoboszlay S."/>
            <person name="Toth A."/>
            <person name="Szabo I."/>
            <person name="Tancsics A."/>
            <person name="Nagy I."/>
            <person name="Horvath B."/>
            <person name="Nagy I."/>
            <person name="Kukolya J."/>
        </authorList>
    </citation>
    <scope>NUCLEOTIDE SEQUENCE [LARGE SCALE GENOMIC DNA]</scope>
    <source>
        <strain evidence="1 2">OR16</strain>
    </source>
</reference>
<dbReference type="AntiFam" id="ANF00086">
    <property type="entry name" value="Shadow ORF (opposite lon)"/>
</dbReference>
<name>H1SB32_9BURK</name>